<proteinExistence type="inferred from homology"/>
<dbReference type="InterPro" id="IPR043131">
    <property type="entry name" value="BCAT-like_N"/>
</dbReference>
<reference evidence="4 5" key="1">
    <citation type="submission" date="2019-01" db="EMBL/GenBank/DDBJ databases">
        <title>Genomic insights into a novel species Rhodoferax sp.</title>
        <authorList>
            <person name="Jin L."/>
        </authorList>
    </citation>
    <scope>NUCLEOTIDE SEQUENCE [LARGE SCALE GENOMIC DNA]</scope>
    <source>
        <strain evidence="4 5">CHu59-6-5</strain>
    </source>
</reference>
<dbReference type="SUPFAM" id="SSF56752">
    <property type="entry name" value="D-aminoacid aminotransferase-like PLP-dependent enzymes"/>
    <property type="match status" value="1"/>
</dbReference>
<sequence length="295" mass="32240">MNELPSLPCYLNGEFTALKDAKISVMDRGFIFGDGVYEVVPAYGGGLFRFAQHMARLDRSLAELRIANPLSHAQWRDIATKLIADYARSTGAETQKSDQLIYIQVTRGVAMREHVMLDGLTPTVFVMSNAMKPVPPELRSQGAACVTASDFRWEKAHIKSTSLLGAVFARQISFDAGALETVMFRDGFLSEAAASNVWVVKGDTVFGSPKDNLVLEGIRYGLIEEICRAEGLGFELRRLSHDEVLHADELLLSSATKEVLAITRLDGQPVGSGVPGPVYARLYAGYQQAKIAPSQ</sequence>
<dbReference type="Gene3D" id="3.20.10.10">
    <property type="entry name" value="D-amino Acid Aminotransferase, subunit A, domain 2"/>
    <property type="match status" value="1"/>
</dbReference>
<dbReference type="GO" id="GO:0008652">
    <property type="term" value="P:amino acid biosynthetic process"/>
    <property type="evidence" value="ECO:0007669"/>
    <property type="project" value="UniProtKB-ARBA"/>
</dbReference>
<evidence type="ECO:0000256" key="2">
    <source>
        <dbReference type="ARBA" id="ARBA00009320"/>
    </source>
</evidence>
<dbReference type="OrthoDB" id="9805628at2"/>
<dbReference type="KEGG" id="rhf:EUB48_20090"/>
<dbReference type="Gene3D" id="3.30.470.10">
    <property type="match status" value="1"/>
</dbReference>
<dbReference type="RefSeq" id="WP_142820841.1">
    <property type="nucleotide sequence ID" value="NZ_CP035503.1"/>
</dbReference>
<name>A0A515DG31_9BURK</name>
<dbReference type="InterPro" id="IPR001544">
    <property type="entry name" value="Aminotrans_IV"/>
</dbReference>
<dbReference type="EMBL" id="CP035503">
    <property type="protein sequence ID" value="QDL39362.1"/>
    <property type="molecule type" value="Genomic_DNA"/>
</dbReference>
<dbReference type="PANTHER" id="PTHR42743:SF10">
    <property type="entry name" value="D-ALANINE AMINOTRANSFERASE"/>
    <property type="match status" value="1"/>
</dbReference>
<comment type="cofactor">
    <cofactor evidence="1">
        <name>pyridoxal 5'-phosphate</name>
        <dbReference type="ChEBI" id="CHEBI:597326"/>
    </cofactor>
</comment>
<comment type="similarity">
    <text evidence="2">Belongs to the class-IV pyridoxal-phosphate-dependent aminotransferase family.</text>
</comment>
<dbReference type="Pfam" id="PF01063">
    <property type="entry name" value="Aminotran_4"/>
    <property type="match status" value="1"/>
</dbReference>
<evidence type="ECO:0000256" key="3">
    <source>
        <dbReference type="ARBA" id="ARBA00022898"/>
    </source>
</evidence>
<keyword evidence="4" id="KW-0032">Aminotransferase</keyword>
<dbReference type="InterPro" id="IPR036038">
    <property type="entry name" value="Aminotransferase-like"/>
</dbReference>
<dbReference type="InterPro" id="IPR050571">
    <property type="entry name" value="Class-IV_PLP-Dep_Aminotrnsfr"/>
</dbReference>
<dbReference type="GO" id="GO:0005829">
    <property type="term" value="C:cytosol"/>
    <property type="evidence" value="ECO:0007669"/>
    <property type="project" value="TreeGrafter"/>
</dbReference>
<organism evidence="4 5">
    <name type="scientific">Rhodoferax sediminis</name>
    <dbReference type="NCBI Taxonomy" id="2509614"/>
    <lineage>
        <taxon>Bacteria</taxon>
        <taxon>Pseudomonadati</taxon>
        <taxon>Pseudomonadota</taxon>
        <taxon>Betaproteobacteria</taxon>
        <taxon>Burkholderiales</taxon>
        <taxon>Comamonadaceae</taxon>
        <taxon>Rhodoferax</taxon>
    </lineage>
</organism>
<keyword evidence="4" id="KW-0808">Transferase</keyword>
<keyword evidence="3" id="KW-0663">Pyridoxal phosphate</keyword>
<evidence type="ECO:0000313" key="5">
    <source>
        <dbReference type="Proteomes" id="UP000316798"/>
    </source>
</evidence>
<protein>
    <submittedName>
        <fullName evidence="4">D-amino acid aminotransferase</fullName>
    </submittedName>
</protein>
<dbReference type="FunFam" id="3.20.10.10:FF:000002">
    <property type="entry name" value="D-alanine aminotransferase"/>
    <property type="match status" value="1"/>
</dbReference>
<accession>A0A515DG31</accession>
<dbReference type="Proteomes" id="UP000316798">
    <property type="component" value="Chromosome"/>
</dbReference>
<evidence type="ECO:0000313" key="4">
    <source>
        <dbReference type="EMBL" id="QDL39362.1"/>
    </source>
</evidence>
<dbReference type="PANTHER" id="PTHR42743">
    <property type="entry name" value="AMINO-ACID AMINOTRANSFERASE"/>
    <property type="match status" value="1"/>
</dbReference>
<gene>
    <name evidence="4" type="ORF">EUB48_20090</name>
</gene>
<evidence type="ECO:0000256" key="1">
    <source>
        <dbReference type="ARBA" id="ARBA00001933"/>
    </source>
</evidence>
<dbReference type="GO" id="GO:0008483">
    <property type="term" value="F:transaminase activity"/>
    <property type="evidence" value="ECO:0007669"/>
    <property type="project" value="UniProtKB-KW"/>
</dbReference>
<keyword evidence="5" id="KW-1185">Reference proteome</keyword>
<dbReference type="InterPro" id="IPR043132">
    <property type="entry name" value="BCAT-like_C"/>
</dbReference>
<dbReference type="GO" id="GO:0046394">
    <property type="term" value="P:carboxylic acid biosynthetic process"/>
    <property type="evidence" value="ECO:0007669"/>
    <property type="project" value="UniProtKB-ARBA"/>
</dbReference>
<dbReference type="AlphaFoldDB" id="A0A515DG31"/>